<dbReference type="CDD" id="cd08249">
    <property type="entry name" value="enoyl_reductase_like"/>
    <property type="match status" value="1"/>
</dbReference>
<sequence>MKAIVGGDSGGYSLAENVDVPRPKPGTMLCRVHAVALNPVDHKIIDFSSVPGAVGGCDFAGTVVQLGEGVKRFKTGDRVLGVTFGLNPADKTAGAFAEYVLAIEDLSCHVPEALSFTQACSMGLAIATAGLALFQAPGLQLREPHLQPVERDSDVFVLVSGGATATGTMAIQLLRFAGYRPIVTCSPTNNGLCESYGAEACFDYNSPTCAADIREHTDNTLAHVMDCVTDAATMKMCYEAIGSSGGSYIALEPTTTTVKYTRRDIRADWLMAHSILGVPLELRGAFGRPSTPEHRKFGAHWFPLVEKLLQEGKITNHPLEVREGGIAKMPHIVEELRTGSVRAKKLVVPLVVV</sequence>
<dbReference type="InterPro" id="IPR011032">
    <property type="entry name" value="GroES-like_sf"/>
</dbReference>
<dbReference type="OrthoDB" id="48317at2759"/>
<dbReference type="InterPro" id="IPR047122">
    <property type="entry name" value="Trans-enoyl_RdTase-like"/>
</dbReference>
<evidence type="ECO:0000259" key="5">
    <source>
        <dbReference type="SMART" id="SM00829"/>
    </source>
</evidence>
<proteinExistence type="inferred from homology"/>
<comment type="subunit">
    <text evidence="2">Monomer.</text>
</comment>
<dbReference type="Proteomes" id="UP000799757">
    <property type="component" value="Unassembled WGS sequence"/>
</dbReference>
<dbReference type="SUPFAM" id="SSF50129">
    <property type="entry name" value="GroES-like"/>
    <property type="match status" value="1"/>
</dbReference>
<evidence type="ECO:0000256" key="2">
    <source>
        <dbReference type="ARBA" id="ARBA00011245"/>
    </source>
</evidence>
<dbReference type="EMBL" id="MU001877">
    <property type="protein sequence ID" value="KAF2794870.1"/>
    <property type="molecule type" value="Genomic_DNA"/>
</dbReference>
<reference evidence="6" key="1">
    <citation type="journal article" date="2020" name="Stud. Mycol.">
        <title>101 Dothideomycetes genomes: a test case for predicting lifestyles and emergence of pathogens.</title>
        <authorList>
            <person name="Haridas S."/>
            <person name="Albert R."/>
            <person name="Binder M."/>
            <person name="Bloem J."/>
            <person name="Labutti K."/>
            <person name="Salamov A."/>
            <person name="Andreopoulos B."/>
            <person name="Baker S."/>
            <person name="Barry K."/>
            <person name="Bills G."/>
            <person name="Bluhm B."/>
            <person name="Cannon C."/>
            <person name="Castanera R."/>
            <person name="Culley D."/>
            <person name="Daum C."/>
            <person name="Ezra D."/>
            <person name="Gonzalez J."/>
            <person name="Henrissat B."/>
            <person name="Kuo A."/>
            <person name="Liang C."/>
            <person name="Lipzen A."/>
            <person name="Lutzoni F."/>
            <person name="Magnuson J."/>
            <person name="Mondo S."/>
            <person name="Nolan M."/>
            <person name="Ohm R."/>
            <person name="Pangilinan J."/>
            <person name="Park H.-J."/>
            <person name="Ramirez L."/>
            <person name="Alfaro M."/>
            <person name="Sun H."/>
            <person name="Tritt A."/>
            <person name="Yoshinaga Y."/>
            <person name="Zwiers L.-H."/>
            <person name="Turgeon B."/>
            <person name="Goodwin S."/>
            <person name="Spatafora J."/>
            <person name="Crous P."/>
            <person name="Grigoriev I."/>
        </authorList>
    </citation>
    <scope>NUCLEOTIDE SEQUENCE</scope>
    <source>
        <strain evidence="6">CBS 109.77</strain>
    </source>
</reference>
<evidence type="ECO:0000256" key="1">
    <source>
        <dbReference type="ARBA" id="ARBA00008072"/>
    </source>
</evidence>
<evidence type="ECO:0000313" key="7">
    <source>
        <dbReference type="Proteomes" id="UP000799757"/>
    </source>
</evidence>
<gene>
    <name evidence="6" type="ORF">K505DRAFT_349020</name>
</gene>
<evidence type="ECO:0000256" key="4">
    <source>
        <dbReference type="ARBA" id="ARBA00023002"/>
    </source>
</evidence>
<dbReference type="Pfam" id="PF08240">
    <property type="entry name" value="ADH_N"/>
    <property type="match status" value="1"/>
</dbReference>
<comment type="similarity">
    <text evidence="1">Belongs to the zinc-containing alcohol dehydrogenase family.</text>
</comment>
<dbReference type="Gene3D" id="3.40.50.720">
    <property type="entry name" value="NAD(P)-binding Rossmann-like Domain"/>
    <property type="match status" value="1"/>
</dbReference>
<dbReference type="PANTHER" id="PTHR45348">
    <property type="entry name" value="HYPOTHETICAL OXIDOREDUCTASE (EUROFUNG)"/>
    <property type="match status" value="1"/>
</dbReference>
<evidence type="ECO:0000256" key="3">
    <source>
        <dbReference type="ARBA" id="ARBA00022857"/>
    </source>
</evidence>
<dbReference type="Pfam" id="PF00107">
    <property type="entry name" value="ADH_zinc_N"/>
    <property type="match status" value="1"/>
</dbReference>
<keyword evidence="3" id="KW-0521">NADP</keyword>
<name>A0A6A6XE66_9PLEO</name>
<dbReference type="InterPro" id="IPR036291">
    <property type="entry name" value="NAD(P)-bd_dom_sf"/>
</dbReference>
<dbReference type="AlphaFoldDB" id="A0A6A6XE66"/>
<dbReference type="PANTHER" id="PTHR45348:SF6">
    <property type="entry name" value="TRANS-ENOYL REDUCTASE APDC"/>
    <property type="match status" value="1"/>
</dbReference>
<protein>
    <submittedName>
        <fullName evidence="6">GroES-like protein</fullName>
    </submittedName>
</protein>
<keyword evidence="7" id="KW-1185">Reference proteome</keyword>
<dbReference type="InterPro" id="IPR013154">
    <property type="entry name" value="ADH-like_N"/>
</dbReference>
<dbReference type="InterPro" id="IPR020843">
    <property type="entry name" value="ER"/>
</dbReference>
<dbReference type="SUPFAM" id="SSF51735">
    <property type="entry name" value="NAD(P)-binding Rossmann-fold domains"/>
    <property type="match status" value="1"/>
</dbReference>
<dbReference type="SMART" id="SM00829">
    <property type="entry name" value="PKS_ER"/>
    <property type="match status" value="1"/>
</dbReference>
<evidence type="ECO:0000313" key="6">
    <source>
        <dbReference type="EMBL" id="KAF2794870.1"/>
    </source>
</evidence>
<accession>A0A6A6XE66</accession>
<dbReference type="Gene3D" id="3.90.180.10">
    <property type="entry name" value="Medium-chain alcohol dehydrogenases, catalytic domain"/>
    <property type="match status" value="1"/>
</dbReference>
<keyword evidence="4" id="KW-0560">Oxidoreductase</keyword>
<dbReference type="GO" id="GO:0016651">
    <property type="term" value="F:oxidoreductase activity, acting on NAD(P)H"/>
    <property type="evidence" value="ECO:0007669"/>
    <property type="project" value="InterPro"/>
</dbReference>
<organism evidence="6 7">
    <name type="scientific">Melanomma pulvis-pyrius CBS 109.77</name>
    <dbReference type="NCBI Taxonomy" id="1314802"/>
    <lineage>
        <taxon>Eukaryota</taxon>
        <taxon>Fungi</taxon>
        <taxon>Dikarya</taxon>
        <taxon>Ascomycota</taxon>
        <taxon>Pezizomycotina</taxon>
        <taxon>Dothideomycetes</taxon>
        <taxon>Pleosporomycetidae</taxon>
        <taxon>Pleosporales</taxon>
        <taxon>Melanommataceae</taxon>
        <taxon>Melanomma</taxon>
    </lineage>
</organism>
<feature type="domain" description="Enoyl reductase (ER)" evidence="5">
    <location>
        <begin position="7"/>
        <end position="347"/>
    </location>
</feature>
<dbReference type="InterPro" id="IPR013149">
    <property type="entry name" value="ADH-like_C"/>
</dbReference>